<name>A0A7S8HFY0_9BACI</name>
<dbReference type="InterPro" id="IPR018708">
    <property type="entry name" value="DUF2225"/>
</dbReference>
<evidence type="ECO:0000313" key="2">
    <source>
        <dbReference type="Proteomes" id="UP000593626"/>
    </source>
</evidence>
<dbReference type="EMBL" id="CP049742">
    <property type="protein sequence ID" value="QPC47374.1"/>
    <property type="molecule type" value="Genomic_DNA"/>
</dbReference>
<dbReference type="RefSeq" id="WP_239672046.1">
    <property type="nucleotide sequence ID" value="NZ_CP049742.1"/>
</dbReference>
<accession>A0A7S8HFY0</accession>
<organism evidence="1 2">
    <name type="scientific">Mangrovibacillus cuniculi</name>
    <dbReference type="NCBI Taxonomy" id="2593652"/>
    <lineage>
        <taxon>Bacteria</taxon>
        <taxon>Bacillati</taxon>
        <taxon>Bacillota</taxon>
        <taxon>Bacilli</taxon>
        <taxon>Bacillales</taxon>
        <taxon>Bacillaceae</taxon>
        <taxon>Mangrovibacillus</taxon>
    </lineage>
</organism>
<dbReference type="Pfam" id="PF09986">
    <property type="entry name" value="DUF2225"/>
    <property type="match status" value="1"/>
</dbReference>
<protein>
    <submittedName>
        <fullName evidence="1">DUF2225 domain-containing protein</fullName>
    </submittedName>
</protein>
<dbReference type="KEGG" id="mcui:G8O30_10650"/>
<dbReference type="AlphaFoldDB" id="A0A7S8HFY0"/>
<reference evidence="1 2" key="1">
    <citation type="submission" date="2019-07" db="EMBL/GenBank/DDBJ databases">
        <title>Genome sequence of 2 isolates from Red Sea Mangroves.</title>
        <authorList>
            <person name="Sefrji F."/>
            <person name="Michoud G."/>
            <person name="Merlino G."/>
            <person name="Daffonchio D."/>
        </authorList>
    </citation>
    <scope>NUCLEOTIDE SEQUENCE [LARGE SCALE GENOMIC DNA]</scope>
    <source>
        <strain evidence="1 2">R1DC41</strain>
    </source>
</reference>
<proteinExistence type="predicted"/>
<evidence type="ECO:0000313" key="1">
    <source>
        <dbReference type="EMBL" id="QPC47374.1"/>
    </source>
</evidence>
<keyword evidence="2" id="KW-1185">Reference proteome</keyword>
<dbReference type="Proteomes" id="UP000593626">
    <property type="component" value="Chromosome"/>
</dbReference>
<gene>
    <name evidence="1" type="ORF">G8O30_10650</name>
</gene>
<sequence>MESISPLFDRTISCPLCKTTYKTKKIRSRFVKIEKHESDFRPIYSDPSINPTYYNVHVCSSCGYSHTDEFSKHMVPVIKSELEQKISAHWQKQYFGEERSTQDAIRAYKLAIINATIKREKKVTLAGLFLRVAWLYRELNQEEEEQRFLKLSASCYEESYLNDDFSGTQMSDVKVLYMIAELSRRCGNETKAVKYLSKVIEKQNTTTDRKIIDMAKEQWYEYRENRKKEQAN</sequence>